<sequence>CPIDATRRPPALTGAPPKTSPGSPSPSSGGSSRGSWKRSGLPRTGARSCGAGRTLYGPSSPAGASLVSPARNSRGSFSARRGARH</sequence>
<feature type="non-terminal residue" evidence="2">
    <location>
        <position position="1"/>
    </location>
</feature>
<name>A0A6J4U5N2_9ACTN</name>
<gene>
    <name evidence="2" type="ORF">AVDCRST_MAG05-5221</name>
</gene>
<feature type="region of interest" description="Disordered" evidence="1">
    <location>
        <begin position="1"/>
        <end position="85"/>
    </location>
</feature>
<protein>
    <submittedName>
        <fullName evidence="2">Uncharacterized protein</fullName>
    </submittedName>
</protein>
<accession>A0A6J4U5N2</accession>
<feature type="compositionally biased region" description="Low complexity" evidence="1">
    <location>
        <begin position="16"/>
        <end position="39"/>
    </location>
</feature>
<evidence type="ECO:0000256" key="1">
    <source>
        <dbReference type="SAM" id="MobiDB-lite"/>
    </source>
</evidence>
<reference evidence="2" key="1">
    <citation type="submission" date="2020-02" db="EMBL/GenBank/DDBJ databases">
        <authorList>
            <person name="Meier V. D."/>
        </authorList>
    </citation>
    <scope>NUCLEOTIDE SEQUENCE</scope>
    <source>
        <strain evidence="2">AVDCRST_MAG05</strain>
    </source>
</reference>
<dbReference type="AlphaFoldDB" id="A0A6J4U5N2"/>
<proteinExistence type="predicted"/>
<organism evidence="2">
    <name type="scientific">uncultured Rubrobacteraceae bacterium</name>
    <dbReference type="NCBI Taxonomy" id="349277"/>
    <lineage>
        <taxon>Bacteria</taxon>
        <taxon>Bacillati</taxon>
        <taxon>Actinomycetota</taxon>
        <taxon>Rubrobacteria</taxon>
        <taxon>Rubrobacterales</taxon>
        <taxon>Rubrobacteraceae</taxon>
        <taxon>environmental samples</taxon>
    </lineage>
</organism>
<feature type="compositionally biased region" description="Low complexity" evidence="1">
    <location>
        <begin position="70"/>
        <end position="85"/>
    </location>
</feature>
<feature type="non-terminal residue" evidence="2">
    <location>
        <position position="85"/>
    </location>
</feature>
<evidence type="ECO:0000313" key="2">
    <source>
        <dbReference type="EMBL" id="CAA9539298.1"/>
    </source>
</evidence>
<dbReference type="EMBL" id="CADCVM010000555">
    <property type="protein sequence ID" value="CAA9539298.1"/>
    <property type="molecule type" value="Genomic_DNA"/>
</dbReference>